<evidence type="ECO:0000256" key="8">
    <source>
        <dbReference type="ARBA" id="ARBA00023125"/>
    </source>
</evidence>
<evidence type="ECO:0000256" key="7">
    <source>
        <dbReference type="ARBA" id="ARBA00022932"/>
    </source>
</evidence>
<dbReference type="Gene3D" id="3.30.420.10">
    <property type="entry name" value="Ribonuclease H-like superfamily/Ribonuclease H"/>
    <property type="match status" value="1"/>
</dbReference>
<evidence type="ECO:0000256" key="1">
    <source>
        <dbReference type="ARBA" id="ARBA00005755"/>
    </source>
</evidence>
<evidence type="ECO:0000256" key="6">
    <source>
        <dbReference type="ARBA" id="ARBA00022705"/>
    </source>
</evidence>
<dbReference type="EC" id="2.7.7.7" evidence="2"/>
<dbReference type="GO" id="GO:0003887">
    <property type="term" value="F:DNA-directed DNA polymerase activity"/>
    <property type="evidence" value="ECO:0007669"/>
    <property type="project" value="UniProtKB-KW"/>
</dbReference>
<keyword evidence="11" id="KW-0496">Mitochondrion</keyword>
<dbReference type="InterPro" id="IPR012337">
    <property type="entry name" value="RNaseH-like_sf"/>
</dbReference>
<organism evidence="11">
    <name type="scientific">Spizellomyces punctatus</name>
    <dbReference type="NCBI Taxonomy" id="109760"/>
    <lineage>
        <taxon>Eukaryota</taxon>
        <taxon>Fungi</taxon>
        <taxon>Fungi incertae sedis</taxon>
        <taxon>Chytridiomycota</taxon>
        <taxon>Chytridiomycota incertae sedis</taxon>
        <taxon>Chytridiomycetes</taxon>
        <taxon>Spizellomycetales</taxon>
        <taxon>Spizellomycetaceae</taxon>
        <taxon>Spizellomyces</taxon>
    </lineage>
</organism>
<dbReference type="GO" id="GO:0003677">
    <property type="term" value="F:DNA binding"/>
    <property type="evidence" value="ECO:0007669"/>
    <property type="project" value="UniProtKB-KW"/>
</dbReference>
<comment type="catalytic activity">
    <reaction evidence="9">
        <text>DNA(n) + a 2'-deoxyribonucleoside 5'-triphosphate = DNA(n+1) + diphosphate</text>
        <dbReference type="Rhea" id="RHEA:22508"/>
        <dbReference type="Rhea" id="RHEA-COMP:17339"/>
        <dbReference type="Rhea" id="RHEA-COMP:17340"/>
        <dbReference type="ChEBI" id="CHEBI:33019"/>
        <dbReference type="ChEBI" id="CHEBI:61560"/>
        <dbReference type="ChEBI" id="CHEBI:173112"/>
        <dbReference type="EC" id="2.7.7.7"/>
    </reaction>
</comment>
<dbReference type="SUPFAM" id="SSF53098">
    <property type="entry name" value="Ribonuclease H-like"/>
    <property type="match status" value="1"/>
</dbReference>
<feature type="domain" description="DNA-directed DNA polymerase family B mitochondria/virus" evidence="10">
    <location>
        <begin position="120"/>
        <end position="201"/>
    </location>
</feature>
<dbReference type="EMBL" id="AF404303">
    <property type="protein sequence ID" value="AAK84256.1"/>
    <property type="molecule type" value="Genomic_DNA"/>
</dbReference>
<accession>Q950Q2</accession>
<dbReference type="RefSeq" id="NP_150327.1">
    <property type="nucleotide sequence ID" value="NC_003052.1"/>
</dbReference>
<reference evidence="11" key="2">
    <citation type="journal article" date="2002" name="Mol. Biol. Evol.">
        <title>Hyaloraphidium curvatum: a linear mitochondrial genome, tRNA editing, and an evolutionary link to lower fungi.</title>
        <authorList>
            <person name="Forget L."/>
            <person name="Ustinova J."/>
            <person name="Wang Z."/>
            <person name="Huss V.A."/>
            <person name="Franz Lang B."/>
        </authorList>
    </citation>
    <scope>NUCLEOTIDE SEQUENCE</scope>
</reference>
<evidence type="ECO:0000256" key="2">
    <source>
        <dbReference type="ARBA" id="ARBA00012417"/>
    </source>
</evidence>
<dbReference type="GeneID" id="809649"/>
<dbReference type="GO" id="GO:0000166">
    <property type="term" value="F:nucleotide binding"/>
    <property type="evidence" value="ECO:0007669"/>
    <property type="project" value="InterPro"/>
</dbReference>
<dbReference type="InterPro" id="IPR004868">
    <property type="entry name" value="DNA-dir_DNA_pol_B_mt/vir"/>
</dbReference>
<name>Q950Q2_SPIPN</name>
<keyword evidence="5" id="KW-0548">Nucleotidyltransferase</keyword>
<gene>
    <name evidence="11" type="primary">orf209</name>
</gene>
<protein>
    <recommendedName>
        <fullName evidence="3">Probable DNA polymerase</fullName>
        <ecNumber evidence="2">2.7.7.7</ecNumber>
    </recommendedName>
</protein>
<dbReference type="GO" id="GO:0006260">
    <property type="term" value="P:DNA replication"/>
    <property type="evidence" value="ECO:0007669"/>
    <property type="project" value="UniProtKB-KW"/>
</dbReference>
<evidence type="ECO:0000313" key="11">
    <source>
        <dbReference type="EMBL" id="AAK84256.1"/>
    </source>
</evidence>
<proteinExistence type="inferred from homology"/>
<keyword evidence="7" id="KW-0239">DNA-directed DNA polymerase</keyword>
<reference evidence="11" key="1">
    <citation type="submission" date="2001-07" db="EMBL/GenBank/DDBJ databases">
        <authorList>
            <person name="Lang F.B.F."/>
        </authorList>
    </citation>
    <scope>NUCLEOTIDE SEQUENCE</scope>
</reference>
<evidence type="ECO:0000256" key="4">
    <source>
        <dbReference type="ARBA" id="ARBA00022679"/>
    </source>
</evidence>
<dbReference type="Pfam" id="PF03175">
    <property type="entry name" value="DNA_pol_B_2"/>
    <property type="match status" value="1"/>
</dbReference>
<evidence type="ECO:0000259" key="10">
    <source>
        <dbReference type="Pfam" id="PF03175"/>
    </source>
</evidence>
<keyword evidence="6" id="KW-0235">DNA replication</keyword>
<keyword evidence="4" id="KW-0808">Transferase</keyword>
<evidence type="ECO:0000256" key="5">
    <source>
        <dbReference type="ARBA" id="ARBA00022695"/>
    </source>
</evidence>
<keyword evidence="8" id="KW-0238">DNA-binding</keyword>
<dbReference type="InterPro" id="IPR036397">
    <property type="entry name" value="RNaseH_sf"/>
</dbReference>
<geneLocation type="mitochondrion" evidence="11"/>
<dbReference type="AlphaFoldDB" id="Q950Q2"/>
<comment type="similarity">
    <text evidence="1">Belongs to the DNA polymerase type-B family.</text>
</comment>
<evidence type="ECO:0000256" key="3">
    <source>
        <dbReference type="ARBA" id="ARBA00014385"/>
    </source>
</evidence>
<evidence type="ECO:0000256" key="9">
    <source>
        <dbReference type="ARBA" id="ARBA00049244"/>
    </source>
</evidence>
<sequence length="209" mass="23355">MSKPKVNRPKVNKVPVNKINNNGFGNNRSFSTSTRLYRTSLVPTKGRNNDVRFAIIDISTFTEVKEGITKFTPYHVGVHTGNLLSTEQFSCWYLTDYSNPAHLMSAVFDYLFKGHLFDGAKIFGHNLAKFDAVILLEYLLAHPLCRSVIPIRNASGIYLGFNIQYGQIDSKTTKTLYLRDSLHLLPASLANLTKSFNVGEDAIKGGFST</sequence>